<reference evidence="1 2" key="1">
    <citation type="submission" date="2019-03" db="EMBL/GenBank/DDBJ databases">
        <title>Genomic Encyclopedia of Type Strains, Phase IV (KMG-IV): sequencing the most valuable type-strain genomes for metagenomic binning, comparative biology and taxonomic classification.</title>
        <authorList>
            <person name="Goeker M."/>
        </authorList>
    </citation>
    <scope>NUCLEOTIDE SEQUENCE [LARGE SCALE GENOMIC DNA]</scope>
    <source>
        <strain evidence="1 2">DSM 18401</strain>
    </source>
</reference>
<comment type="caution">
    <text evidence="1">The sequence shown here is derived from an EMBL/GenBank/DDBJ whole genome shotgun (WGS) entry which is preliminary data.</text>
</comment>
<sequence>MENRMKIPSKRDWLNAACRDPRLDHRHFRVAAAIWSRSDGSWRARIDPARLSVQTGLSQAECTSAIRRLVATGYLHVIGNPNAVPFMAALALPAHLPERKRAPALSPWANEALAAPAIGRNCLPLLRAVKGMAERAAPGRFIPWRQIIKEVDVEPPRAGERGDEYARRREAARKRLSRLRAACLDAGAIEVDQARGVRLTPDGELAVAAPG</sequence>
<dbReference type="AlphaFoldDB" id="A0A4R2CZN9"/>
<accession>A0A4R2CZN9</accession>
<proteinExistence type="predicted"/>
<name>A0A4R2CZN9_SHIGR</name>
<keyword evidence="2" id="KW-1185">Reference proteome</keyword>
<gene>
    <name evidence="1" type="ORF">EV665_10331</name>
</gene>
<dbReference type="EMBL" id="SLVX01000003">
    <property type="protein sequence ID" value="TCN46863.1"/>
    <property type="molecule type" value="Genomic_DNA"/>
</dbReference>
<organism evidence="1 2">
    <name type="scientific">Shinella granuli</name>
    <dbReference type="NCBI Taxonomy" id="323621"/>
    <lineage>
        <taxon>Bacteria</taxon>
        <taxon>Pseudomonadati</taxon>
        <taxon>Pseudomonadota</taxon>
        <taxon>Alphaproteobacteria</taxon>
        <taxon>Hyphomicrobiales</taxon>
        <taxon>Rhizobiaceae</taxon>
        <taxon>Shinella</taxon>
    </lineage>
</organism>
<dbReference type="Proteomes" id="UP000295351">
    <property type="component" value="Unassembled WGS sequence"/>
</dbReference>
<evidence type="ECO:0000313" key="1">
    <source>
        <dbReference type="EMBL" id="TCN46863.1"/>
    </source>
</evidence>
<protein>
    <submittedName>
        <fullName evidence="1">Uncharacterized protein</fullName>
    </submittedName>
</protein>
<evidence type="ECO:0000313" key="2">
    <source>
        <dbReference type="Proteomes" id="UP000295351"/>
    </source>
</evidence>